<protein>
    <submittedName>
        <fullName evidence="1">Uncharacterized protein</fullName>
    </submittedName>
</protein>
<evidence type="ECO:0000313" key="2">
    <source>
        <dbReference type="Proteomes" id="UP000574317"/>
    </source>
</evidence>
<organism evidence="1 2">
    <name type="scientific">Fusarium napiforme</name>
    <dbReference type="NCBI Taxonomy" id="42672"/>
    <lineage>
        <taxon>Eukaryota</taxon>
        <taxon>Fungi</taxon>
        <taxon>Dikarya</taxon>
        <taxon>Ascomycota</taxon>
        <taxon>Pezizomycotina</taxon>
        <taxon>Sordariomycetes</taxon>
        <taxon>Hypocreomycetidae</taxon>
        <taxon>Hypocreales</taxon>
        <taxon>Nectriaceae</taxon>
        <taxon>Fusarium</taxon>
        <taxon>Fusarium fujikuroi species complex</taxon>
    </lineage>
</organism>
<comment type="caution">
    <text evidence="1">The sequence shown here is derived from an EMBL/GenBank/DDBJ whole genome shotgun (WGS) entry which is preliminary data.</text>
</comment>
<evidence type="ECO:0000313" key="1">
    <source>
        <dbReference type="EMBL" id="KAF5564283.1"/>
    </source>
</evidence>
<reference evidence="1 2" key="1">
    <citation type="submission" date="2020-05" db="EMBL/GenBank/DDBJ databases">
        <title>Identification and distribution of gene clusters putatively required for synthesis of sphingolipid metabolism inhibitors in phylogenetically diverse species of the filamentous fungus Fusarium.</title>
        <authorList>
            <person name="Kim H.-S."/>
            <person name="Busman M."/>
            <person name="Brown D.W."/>
            <person name="Divon H."/>
            <person name="Uhlig S."/>
            <person name="Proctor R.H."/>
        </authorList>
    </citation>
    <scope>NUCLEOTIDE SEQUENCE [LARGE SCALE GENOMIC DNA]</scope>
    <source>
        <strain evidence="1 2">NRRL 25196</strain>
    </source>
</reference>
<accession>A0A8H5JZS2</accession>
<dbReference type="AlphaFoldDB" id="A0A8H5JZS2"/>
<name>A0A8H5JZS2_9HYPO</name>
<dbReference type="EMBL" id="JAAOAO010000077">
    <property type="protein sequence ID" value="KAF5564283.1"/>
    <property type="molecule type" value="Genomic_DNA"/>
</dbReference>
<sequence length="239" mass="26875">MSVKYCDSAEEGSPQSCSYDVDSADDASVCSQDSGICMSPGWGPNAKPELKYSYGPTWNQGHPSYMHNPLGAVPYMLPVNTRWAPQPAPIVCLPPTYDQSHPSQFVSESCESENRLYQSPNDYPQVKTEHKNYFSPIDVALNELRMADIQLQSEIRTGLNSQRATLSQSSSAVQKQLRQAQKCFDAIKKQLKIVERRCDDRQVSAQEIKELRGKVMTAIKGQKSLRRCLKRERRKGARA</sequence>
<gene>
    <name evidence="1" type="ORF">FNAPI_2276</name>
</gene>
<keyword evidence="2" id="KW-1185">Reference proteome</keyword>
<dbReference type="Proteomes" id="UP000574317">
    <property type="component" value="Unassembled WGS sequence"/>
</dbReference>
<proteinExistence type="predicted"/>